<sequence>NWLAGIEAAEPLDKVDYTTDQQKTISSNVRQASDVVEENFSVVVSDDAETECSRRTEHYLIPLYELQDGVEVEIPEETFVWSATMGGRQQSPSSGEELCSPSRYIHQQEDSLNISGNPQSPQSSSPTLSSRV</sequence>
<feature type="non-terminal residue" evidence="2">
    <location>
        <position position="132"/>
    </location>
</feature>
<evidence type="ECO:0000256" key="1">
    <source>
        <dbReference type="SAM" id="MobiDB-lite"/>
    </source>
</evidence>
<protein>
    <submittedName>
        <fullName evidence="2">Uncharacterized protein</fullName>
    </submittedName>
</protein>
<proteinExistence type="predicted"/>
<dbReference type="EMBL" id="HACG01051827">
    <property type="protein sequence ID" value="CEK98698.1"/>
    <property type="molecule type" value="Transcribed_RNA"/>
</dbReference>
<dbReference type="AlphaFoldDB" id="A0A0B7C0F1"/>
<feature type="region of interest" description="Disordered" evidence="1">
    <location>
        <begin position="85"/>
        <end position="132"/>
    </location>
</feature>
<name>A0A0B7C0F1_9EUPU</name>
<accession>A0A0B7C0F1</accession>
<reference evidence="2" key="1">
    <citation type="submission" date="2014-12" db="EMBL/GenBank/DDBJ databases">
        <title>Insight into the proteome of Arion vulgaris.</title>
        <authorList>
            <person name="Aradska J."/>
            <person name="Bulat T."/>
            <person name="Smidak R."/>
            <person name="Sarate P."/>
            <person name="Gangsoo J."/>
            <person name="Sialana F."/>
            <person name="Bilban M."/>
            <person name="Lubec G."/>
        </authorList>
    </citation>
    <scope>NUCLEOTIDE SEQUENCE</scope>
    <source>
        <tissue evidence="2">Skin</tissue>
    </source>
</reference>
<feature type="compositionally biased region" description="Low complexity" evidence="1">
    <location>
        <begin position="118"/>
        <end position="132"/>
    </location>
</feature>
<gene>
    <name evidence="2" type="primary">ORF219368</name>
</gene>
<feature type="non-terminal residue" evidence="2">
    <location>
        <position position="1"/>
    </location>
</feature>
<evidence type="ECO:0000313" key="2">
    <source>
        <dbReference type="EMBL" id="CEK98698.1"/>
    </source>
</evidence>
<organism evidence="2">
    <name type="scientific">Arion vulgaris</name>
    <dbReference type="NCBI Taxonomy" id="1028688"/>
    <lineage>
        <taxon>Eukaryota</taxon>
        <taxon>Metazoa</taxon>
        <taxon>Spiralia</taxon>
        <taxon>Lophotrochozoa</taxon>
        <taxon>Mollusca</taxon>
        <taxon>Gastropoda</taxon>
        <taxon>Heterobranchia</taxon>
        <taxon>Euthyneura</taxon>
        <taxon>Panpulmonata</taxon>
        <taxon>Eupulmonata</taxon>
        <taxon>Stylommatophora</taxon>
        <taxon>Helicina</taxon>
        <taxon>Arionoidea</taxon>
        <taxon>Arionidae</taxon>
        <taxon>Arion</taxon>
    </lineage>
</organism>